<evidence type="ECO:0000313" key="2">
    <source>
        <dbReference type="Proteomes" id="UP000295375"/>
    </source>
</evidence>
<dbReference type="Proteomes" id="UP000295375">
    <property type="component" value="Unassembled WGS sequence"/>
</dbReference>
<sequence>MTTTTIMFTARIVTMTMTITIITGLQRQCTTHCAMSVAMILALAGQH</sequence>
<keyword evidence="2" id="KW-1185">Reference proteome</keyword>
<organism evidence="1 2">
    <name type="scientific">Permianibacter aggregans</name>
    <dbReference type="NCBI Taxonomy" id="1510150"/>
    <lineage>
        <taxon>Bacteria</taxon>
        <taxon>Pseudomonadati</taxon>
        <taxon>Pseudomonadota</taxon>
        <taxon>Gammaproteobacteria</taxon>
        <taxon>Pseudomonadales</taxon>
        <taxon>Pseudomonadaceae</taxon>
        <taxon>Permianibacter</taxon>
    </lineage>
</organism>
<accession>A0A4R6UX63</accession>
<evidence type="ECO:0000313" key="1">
    <source>
        <dbReference type="EMBL" id="TDQ50589.1"/>
    </source>
</evidence>
<dbReference type="AlphaFoldDB" id="A0A4R6UX63"/>
<name>A0A4R6UX63_9GAMM</name>
<dbReference type="EMBL" id="SNYM01000002">
    <property type="protein sequence ID" value="TDQ50589.1"/>
    <property type="molecule type" value="Genomic_DNA"/>
</dbReference>
<comment type="caution">
    <text evidence="1">The sequence shown here is derived from an EMBL/GenBank/DDBJ whole genome shotgun (WGS) entry which is preliminary data.</text>
</comment>
<gene>
    <name evidence="1" type="ORF">EV696_102272</name>
</gene>
<proteinExistence type="predicted"/>
<protein>
    <submittedName>
        <fullName evidence="1">Uncharacterized protein</fullName>
    </submittedName>
</protein>
<reference evidence="1 2" key="1">
    <citation type="submission" date="2019-03" db="EMBL/GenBank/DDBJ databases">
        <title>Genomic Encyclopedia of Type Strains, Phase IV (KMG-IV): sequencing the most valuable type-strain genomes for metagenomic binning, comparative biology and taxonomic classification.</title>
        <authorList>
            <person name="Goeker M."/>
        </authorList>
    </citation>
    <scope>NUCLEOTIDE SEQUENCE [LARGE SCALE GENOMIC DNA]</scope>
    <source>
        <strain evidence="1 2">DSM 103792</strain>
    </source>
</reference>